<dbReference type="PANTHER" id="PTHR45642:SF95">
    <property type="entry name" value="GDSL-LIKE LIPASE_ACYLHYDROLASE FAMILY PROTEIN, EXPRESSED"/>
    <property type="match status" value="1"/>
</dbReference>
<dbReference type="GO" id="GO:0006629">
    <property type="term" value="P:lipid metabolic process"/>
    <property type="evidence" value="ECO:0007669"/>
    <property type="project" value="InterPro"/>
</dbReference>
<comment type="similarity">
    <text evidence="1">Belongs to the 'GDSL' lipolytic enzyme family.</text>
</comment>
<evidence type="ECO:0000256" key="1">
    <source>
        <dbReference type="ARBA" id="ARBA00008668"/>
    </source>
</evidence>
<gene>
    <name evidence="3" type="ORF">FNV43_RR18615</name>
</gene>
<name>A0A8K0E116_9ROSA</name>
<dbReference type="EMBL" id="VOIH02000008">
    <property type="protein sequence ID" value="KAF3440331.1"/>
    <property type="molecule type" value="Genomic_DNA"/>
</dbReference>
<accession>A0A8K0E116</accession>
<dbReference type="Gene3D" id="3.40.50.1110">
    <property type="entry name" value="SGNH hydrolase"/>
    <property type="match status" value="1"/>
</dbReference>
<proteinExistence type="inferred from homology"/>
<dbReference type="GO" id="GO:0016298">
    <property type="term" value="F:lipase activity"/>
    <property type="evidence" value="ECO:0007669"/>
    <property type="project" value="InterPro"/>
</dbReference>
<comment type="caution">
    <text evidence="3">The sequence shown here is derived from an EMBL/GenBank/DDBJ whole genome shotgun (WGS) entry which is preliminary data.</text>
</comment>
<organism evidence="3 4">
    <name type="scientific">Rhamnella rubrinervis</name>
    <dbReference type="NCBI Taxonomy" id="2594499"/>
    <lineage>
        <taxon>Eukaryota</taxon>
        <taxon>Viridiplantae</taxon>
        <taxon>Streptophyta</taxon>
        <taxon>Embryophyta</taxon>
        <taxon>Tracheophyta</taxon>
        <taxon>Spermatophyta</taxon>
        <taxon>Magnoliopsida</taxon>
        <taxon>eudicotyledons</taxon>
        <taxon>Gunneridae</taxon>
        <taxon>Pentapetalae</taxon>
        <taxon>rosids</taxon>
        <taxon>fabids</taxon>
        <taxon>Rosales</taxon>
        <taxon>Rhamnaceae</taxon>
        <taxon>rhamnoid group</taxon>
        <taxon>Rhamneae</taxon>
        <taxon>Rhamnella</taxon>
    </lineage>
</organism>
<evidence type="ECO:0000313" key="4">
    <source>
        <dbReference type="Proteomes" id="UP000796880"/>
    </source>
</evidence>
<dbReference type="GO" id="GO:0005576">
    <property type="term" value="C:extracellular region"/>
    <property type="evidence" value="ECO:0007669"/>
    <property type="project" value="TreeGrafter"/>
</dbReference>
<dbReference type="PANTHER" id="PTHR45642">
    <property type="entry name" value="GDSL ESTERASE/LIPASE EXL3"/>
    <property type="match status" value="1"/>
</dbReference>
<protein>
    <submittedName>
        <fullName evidence="3">Uncharacterized protein</fullName>
    </submittedName>
</protein>
<reference evidence="3" key="1">
    <citation type="submission" date="2020-03" db="EMBL/GenBank/DDBJ databases">
        <title>A high-quality chromosome-level genome assembly of a woody plant with both climbing and erect habits, Rhamnella rubrinervis.</title>
        <authorList>
            <person name="Lu Z."/>
            <person name="Yang Y."/>
            <person name="Zhu X."/>
            <person name="Sun Y."/>
        </authorList>
    </citation>
    <scope>NUCLEOTIDE SEQUENCE</scope>
    <source>
        <strain evidence="3">BYM</strain>
        <tissue evidence="3">Leaf</tissue>
    </source>
</reference>
<evidence type="ECO:0000313" key="3">
    <source>
        <dbReference type="EMBL" id="KAF3440331.1"/>
    </source>
</evidence>
<evidence type="ECO:0000256" key="2">
    <source>
        <dbReference type="SAM" id="SignalP"/>
    </source>
</evidence>
<dbReference type="Proteomes" id="UP000796880">
    <property type="component" value="Unassembled WGS sequence"/>
</dbReference>
<dbReference type="OrthoDB" id="1600564at2759"/>
<feature type="chain" id="PRO_5035445876" evidence="2">
    <location>
        <begin position="21"/>
        <end position="303"/>
    </location>
</feature>
<dbReference type="InterPro" id="IPR008265">
    <property type="entry name" value="Lipase_GDSL_AS"/>
</dbReference>
<feature type="signal peptide" evidence="2">
    <location>
        <begin position="1"/>
        <end position="20"/>
    </location>
</feature>
<dbReference type="AlphaFoldDB" id="A0A8K0E116"/>
<keyword evidence="2" id="KW-0732">Signal</keyword>
<dbReference type="InterPro" id="IPR050592">
    <property type="entry name" value="GDSL_lipolytic_enzyme"/>
</dbReference>
<sequence length="303" mass="33182">MIRIILVVNIIAVHSGGSSGVNVPLLPPNETIPAVLVFGDSVVDTGNNNYVQSMFPVRCDFPPYGKDFNGGKPTGRYSNGRVPSDMLAEILNVKKLLPPYLDPNLKLQDLITGVTFASGAGGYDPLTSKLVSVLSLSDQLKLFKEYKAKLRAAVGETKTESIVSKSVYILCTGSDDIANTYFSTPFRRPHYDIPAYTDLMLRSGTTFLQWGYGLAERKLTVSIILTCESYGSSLGKLRYCPGALWRGSKKDRSAKSTTNWVFAITKNTERWPSERVFGTSQPSSTPLQLQALLQTGFPESDFA</sequence>
<dbReference type="Pfam" id="PF00657">
    <property type="entry name" value="Lipase_GDSL"/>
    <property type="match status" value="1"/>
</dbReference>
<dbReference type="PROSITE" id="PS01098">
    <property type="entry name" value="LIPASE_GDSL_SER"/>
    <property type="match status" value="1"/>
</dbReference>
<keyword evidence="4" id="KW-1185">Reference proteome</keyword>
<dbReference type="InterPro" id="IPR001087">
    <property type="entry name" value="GDSL"/>
</dbReference>
<dbReference type="InterPro" id="IPR036514">
    <property type="entry name" value="SGNH_hydro_sf"/>
</dbReference>